<keyword evidence="4" id="KW-1185">Reference proteome</keyword>
<feature type="region of interest" description="Disordered" evidence="1">
    <location>
        <begin position="72"/>
        <end position="100"/>
    </location>
</feature>
<dbReference type="InterPro" id="IPR029071">
    <property type="entry name" value="Ubiquitin-like_domsf"/>
</dbReference>
<feature type="compositionally biased region" description="Low complexity" evidence="1">
    <location>
        <begin position="786"/>
        <end position="798"/>
    </location>
</feature>
<dbReference type="InterPro" id="IPR015496">
    <property type="entry name" value="Ubiquilin"/>
</dbReference>
<evidence type="ECO:0000259" key="2">
    <source>
        <dbReference type="PROSITE" id="PS50053"/>
    </source>
</evidence>
<feature type="compositionally biased region" description="Polar residues" evidence="1">
    <location>
        <begin position="91"/>
        <end position="100"/>
    </location>
</feature>
<evidence type="ECO:0000313" key="3">
    <source>
        <dbReference type="EMBL" id="CAF4751870.1"/>
    </source>
</evidence>
<dbReference type="Gene3D" id="3.10.20.90">
    <property type="entry name" value="Phosphatidylinositol 3-kinase Catalytic Subunit, Chain A, domain 1"/>
    <property type="match status" value="1"/>
</dbReference>
<feature type="domain" description="Ubiquitin-like" evidence="2">
    <location>
        <begin position="3"/>
        <end position="74"/>
    </location>
</feature>
<feature type="compositionally biased region" description="Polar residues" evidence="1">
    <location>
        <begin position="713"/>
        <end position="729"/>
    </location>
</feature>
<proteinExistence type="predicted"/>
<evidence type="ECO:0000313" key="4">
    <source>
        <dbReference type="Proteomes" id="UP000663880"/>
    </source>
</evidence>
<feature type="compositionally biased region" description="Polar residues" evidence="1">
    <location>
        <begin position="995"/>
        <end position="1004"/>
    </location>
</feature>
<feature type="region of interest" description="Disordered" evidence="1">
    <location>
        <begin position="412"/>
        <end position="446"/>
    </location>
</feature>
<dbReference type="InterPro" id="IPR000626">
    <property type="entry name" value="Ubiquitin-like_dom"/>
</dbReference>
<organism evidence="3 4">
    <name type="scientific">Pieris macdunnoughi</name>
    <dbReference type="NCBI Taxonomy" id="345717"/>
    <lineage>
        <taxon>Eukaryota</taxon>
        <taxon>Metazoa</taxon>
        <taxon>Ecdysozoa</taxon>
        <taxon>Arthropoda</taxon>
        <taxon>Hexapoda</taxon>
        <taxon>Insecta</taxon>
        <taxon>Pterygota</taxon>
        <taxon>Neoptera</taxon>
        <taxon>Endopterygota</taxon>
        <taxon>Lepidoptera</taxon>
        <taxon>Glossata</taxon>
        <taxon>Ditrysia</taxon>
        <taxon>Papilionoidea</taxon>
        <taxon>Pieridae</taxon>
        <taxon>Pierinae</taxon>
        <taxon>Pieris</taxon>
    </lineage>
</organism>
<dbReference type="SUPFAM" id="SSF54236">
    <property type="entry name" value="Ubiquitin-like"/>
    <property type="match status" value="1"/>
</dbReference>
<dbReference type="PANTHER" id="PTHR10677">
    <property type="entry name" value="UBIQUILIN"/>
    <property type="match status" value="1"/>
</dbReference>
<dbReference type="AlphaFoldDB" id="A0A821LI70"/>
<protein>
    <recommendedName>
        <fullName evidence="2">Ubiquitin-like domain-containing protein</fullName>
    </recommendedName>
</protein>
<dbReference type="PANTHER" id="PTHR10677:SF3">
    <property type="entry name" value="FI07626P-RELATED"/>
    <property type="match status" value="1"/>
</dbReference>
<dbReference type="SMART" id="SM00213">
    <property type="entry name" value="UBQ"/>
    <property type="match status" value="1"/>
</dbReference>
<dbReference type="Proteomes" id="UP000663880">
    <property type="component" value="Unassembled WGS sequence"/>
</dbReference>
<evidence type="ECO:0000256" key="1">
    <source>
        <dbReference type="SAM" id="MobiDB-lite"/>
    </source>
</evidence>
<comment type="caution">
    <text evidence="3">The sequence shown here is derived from an EMBL/GenBank/DDBJ whole genome shotgun (WGS) entry which is preliminary data.</text>
</comment>
<dbReference type="OrthoDB" id="6919913at2759"/>
<accession>A0A821LI70</accession>
<feature type="region of interest" description="Disordered" evidence="1">
    <location>
        <begin position="756"/>
        <end position="896"/>
    </location>
</feature>
<dbReference type="GO" id="GO:0006511">
    <property type="term" value="P:ubiquitin-dependent protein catabolic process"/>
    <property type="evidence" value="ECO:0007669"/>
    <property type="project" value="TreeGrafter"/>
</dbReference>
<dbReference type="CDD" id="cd17039">
    <property type="entry name" value="Ubl_ubiquitin_like"/>
    <property type="match status" value="1"/>
</dbReference>
<feature type="region of interest" description="Disordered" evidence="1">
    <location>
        <begin position="974"/>
        <end position="1004"/>
    </location>
</feature>
<sequence length="1094" mass="120739">MIIIVKIRRLQGSDEDIQIDDQCTILELKQFLHCRLGIEPAQQRLIFCGHVLDDTQTISDCNISDNHVVHMVTRPPPLPAGSEPEPDLSESDNAPNQVPAGQSSLVFVTHEEQGSMSPTAIRLRILNTIVCELRTRLLELDSGSDIEDSPQPVADNPVDEFARLIAEVHRLDRIFESHRENYIGLINDFRDTIGPRDERSIQARMRYSEQINGVFHNLAHAFHLLSDIAMLESPHGTQLASEAFLRQGQTATLDTHSGRTGNIDGNITEPFNVEIDPIMIQLQIETSEPTMAQRNAGNPPPDVDMEDLNADEMMAQDASYATSQEYLRSLEQRMLSAMQPGLRNPAAALDFGMELDDSPLGSGNLQDFLGHPPNLTGIVQNAQSPMIGSVPSDLIQQILSSVIRNEVTGANWHNTDQNATEPGPRPENVQPPRRPAADSPDSPRRISISNIVYDQATPCESRHTRRALHLRSGINPAEFPMQHNDAASTRTFFTVQSLYDRFDRNPRSPDNLVTAYFLLLREAVVPSSFRYLSTQEVLQVGDVVVTYFRGLLQSVPYEESVDRVTDIIMFKHTQFFRRIPLMVFVSPSINMTASIRGVLCHHMPAIFNLITIRDPNEFCRSMRTLVPLFYQDLCIVLFYCVGECSVALETVFRAYLIDCMRTMDDTNRDLLLNIAFYCMSAGVYRASMSPDEPPIFIVPREPRERERDATWHGSPQPSTSRATESNVNLTRDMYSGNLPRARPMWTSRVQNMRIRSAAPLDANRPTWNSRSEMPQPETDSAKPPDTAASVSKTTSASAPLEPASTSAQASDPSGPASAPSASVSTSAPRSAPSRPDSLSAPATAPSAPATAPSGPDSTSAADSASSAPASTSASAPEPTAGPSGLHSTYVPASAPSASASTSASVARSALSSNSSALVSRSESTSAFRGPAPVLPMSLVQFVSRNMPDDTVSYSLVNESNVDWWSVGEDRMLATDDTRDSGRDSPLSDAYHVGHSQRNQEPSLPSDINSFAEFVSLDLGERVEVDDRLLNMFLTFLCTRIEERTEQSPDYDGDRFLAVRLLTDTTITPQDRERYREELRNRYYSVQSQDGQEKR</sequence>
<dbReference type="Pfam" id="PF00240">
    <property type="entry name" value="ubiquitin"/>
    <property type="match status" value="1"/>
</dbReference>
<reference evidence="3" key="1">
    <citation type="submission" date="2021-02" db="EMBL/GenBank/DDBJ databases">
        <authorList>
            <person name="Steward A R."/>
        </authorList>
    </citation>
    <scope>NUCLEOTIDE SEQUENCE</scope>
</reference>
<dbReference type="PROSITE" id="PS50053">
    <property type="entry name" value="UBIQUITIN_2"/>
    <property type="match status" value="1"/>
</dbReference>
<dbReference type="GO" id="GO:0031593">
    <property type="term" value="F:polyubiquitin modification-dependent protein binding"/>
    <property type="evidence" value="ECO:0007669"/>
    <property type="project" value="TreeGrafter"/>
</dbReference>
<feature type="region of interest" description="Disordered" evidence="1">
    <location>
        <begin position="704"/>
        <end position="742"/>
    </location>
</feature>
<feature type="compositionally biased region" description="Low complexity" evidence="1">
    <location>
        <begin position="806"/>
        <end position="884"/>
    </location>
</feature>
<name>A0A821LI70_9NEOP</name>
<dbReference type="GO" id="GO:0005829">
    <property type="term" value="C:cytosol"/>
    <property type="evidence" value="ECO:0007669"/>
    <property type="project" value="TreeGrafter"/>
</dbReference>
<dbReference type="EMBL" id="CAJOBZ010000001">
    <property type="protein sequence ID" value="CAF4751870.1"/>
    <property type="molecule type" value="Genomic_DNA"/>
</dbReference>
<gene>
    <name evidence="3" type="ORF">PMACD_LOCUS745</name>
</gene>